<dbReference type="Pfam" id="PF06257">
    <property type="entry name" value="VEG"/>
    <property type="match status" value="1"/>
</dbReference>
<dbReference type="Proteomes" id="UP000824106">
    <property type="component" value="Unassembled WGS sequence"/>
</dbReference>
<dbReference type="Gene3D" id="2.30.30.100">
    <property type="match status" value="1"/>
</dbReference>
<dbReference type="InterPro" id="IPR009366">
    <property type="entry name" value="Protein_Veg"/>
</dbReference>
<gene>
    <name evidence="1" type="ORF">H9808_00300</name>
</gene>
<dbReference type="PANTHER" id="PTHR40026:SF1">
    <property type="entry name" value="PROTEIN VEG"/>
    <property type="match status" value="1"/>
</dbReference>
<protein>
    <submittedName>
        <fullName evidence="1">Veg family protein</fullName>
    </submittedName>
</protein>
<evidence type="ECO:0000313" key="2">
    <source>
        <dbReference type="Proteomes" id="UP000824106"/>
    </source>
</evidence>
<dbReference type="PANTHER" id="PTHR40026">
    <property type="entry name" value="PROTEIN VEG"/>
    <property type="match status" value="1"/>
</dbReference>
<proteinExistence type="predicted"/>
<dbReference type="GO" id="GO:0006355">
    <property type="term" value="P:regulation of DNA-templated transcription"/>
    <property type="evidence" value="ECO:0007669"/>
    <property type="project" value="InterPro"/>
</dbReference>
<reference evidence="1" key="1">
    <citation type="journal article" date="2021" name="PeerJ">
        <title>Extensive microbial diversity within the chicken gut microbiome revealed by metagenomics and culture.</title>
        <authorList>
            <person name="Gilroy R."/>
            <person name="Ravi A."/>
            <person name="Getino M."/>
            <person name="Pursley I."/>
            <person name="Horton D.L."/>
            <person name="Alikhan N.F."/>
            <person name="Baker D."/>
            <person name="Gharbi K."/>
            <person name="Hall N."/>
            <person name="Watson M."/>
            <person name="Adriaenssens E.M."/>
            <person name="Foster-Nyarko E."/>
            <person name="Jarju S."/>
            <person name="Secka A."/>
            <person name="Antonio M."/>
            <person name="Oren A."/>
            <person name="Chaudhuri R.R."/>
            <person name="La Ragione R."/>
            <person name="Hildebrand F."/>
            <person name="Pallen M.J."/>
        </authorList>
    </citation>
    <scope>NUCLEOTIDE SEQUENCE</scope>
    <source>
        <strain evidence="1">CHK169-4300</strain>
    </source>
</reference>
<dbReference type="EMBL" id="DXAZ01000003">
    <property type="protein sequence ID" value="HIZ70208.1"/>
    <property type="molecule type" value="Genomic_DNA"/>
</dbReference>
<evidence type="ECO:0000313" key="1">
    <source>
        <dbReference type="EMBL" id="HIZ70208.1"/>
    </source>
</evidence>
<comment type="caution">
    <text evidence="1">The sequence shown here is derived from an EMBL/GenBank/DDBJ whole genome shotgun (WGS) entry which is preliminary data.</text>
</comment>
<reference evidence="1" key="2">
    <citation type="submission" date="2021-04" db="EMBL/GenBank/DDBJ databases">
        <authorList>
            <person name="Gilroy R."/>
        </authorList>
    </citation>
    <scope>NUCLEOTIDE SEQUENCE</scope>
    <source>
        <strain evidence="1">CHK169-4300</strain>
    </source>
</reference>
<dbReference type="PIRSF" id="PIRSF037257">
    <property type="entry name" value="DUF1021"/>
    <property type="match status" value="1"/>
</dbReference>
<name>A0A9D2JXH0_9LACT</name>
<sequence length="92" mass="10466">MTATIENIKDNFTERIGENIVITVEIGRRKTTTHKGTLTETYPAVFVVELENCEDSYERVSYSYADVLTNAIEVDFPNDTLIATTEDEKIEE</sequence>
<accession>A0A9D2JXH0</accession>
<dbReference type="AlphaFoldDB" id="A0A9D2JXH0"/>
<organism evidence="1 2">
    <name type="scientific">Candidatus Atopostipes pullistercoris</name>
    <dbReference type="NCBI Taxonomy" id="2838467"/>
    <lineage>
        <taxon>Bacteria</taxon>
        <taxon>Bacillati</taxon>
        <taxon>Bacillota</taxon>
        <taxon>Bacilli</taxon>
        <taxon>Lactobacillales</taxon>
        <taxon>Carnobacteriaceae</taxon>
        <taxon>Atopostipes</taxon>
    </lineage>
</organism>